<proteinExistence type="predicted"/>
<dbReference type="FunFam" id="1.20.1740.10:FF:000052">
    <property type="entry name" value="Lysine histidine transporter-like 3"/>
    <property type="match status" value="1"/>
</dbReference>
<evidence type="ECO:0000256" key="3">
    <source>
        <dbReference type="ARBA" id="ARBA00022692"/>
    </source>
</evidence>
<keyword evidence="10" id="KW-1185">Reference proteome</keyword>
<dbReference type="GO" id="GO:0016020">
    <property type="term" value="C:membrane"/>
    <property type="evidence" value="ECO:0007669"/>
    <property type="project" value="UniProtKB-SubCell"/>
</dbReference>
<sequence>MSSVYSSSSSSTRMSSKKIQSVQDSSPPARIGKRNKTISTVSDGEFVDGVFYRPRGMHWVTTALFILGDVAGGGLVTLPVATVRTSLWACLCFTFYIAVTMGLTGILLGKCWMMMLERWPEYRNHCRKPYAEIAKRALGINYVWIVSLNCNIAQFGQSVVYLLLSAKNLRDLVLMFFDYDISYCFMVVFLGILLLPLNFLKSPQDFWPMVIVAMFTSVVSASLIVTGGIIDYPTCNAVKEMPPFTASNYFLALGTFFFAYEAHASFPCVQHDMRRPGEWTKSMILAMILISSLYGPVSAISYFAYGDSVKNSIINSVQTPWIQITVNILITMHCILTITIASNPLNQELEDYFNVPHDFGYQRVILRTSVMAAQIFSALSVPNFGALMDLVGATASLLTALVFPCLFYLTLKAGEVDGSSKANFIEAEDLSWRDIWNRNKAGIKWLCVVATFIGTSIGLVSSVMAVRALADTHFVPPCYIQPFLSNNTAVTETSLSAIDCCGHYQNVSVYADVTCSLQDLRINE</sequence>
<accession>A0A7I8X8N3</accession>
<feature type="transmembrane region" description="Helical" evidence="7">
    <location>
        <begin position="364"/>
        <end position="384"/>
    </location>
</feature>
<keyword evidence="5 7" id="KW-0472">Membrane</keyword>
<feature type="domain" description="Amino acid transporter transmembrane" evidence="8">
    <location>
        <begin position="57"/>
        <end position="416"/>
    </location>
</feature>
<dbReference type="OrthoDB" id="655540at2759"/>
<dbReference type="PANTHER" id="PTHR48017">
    <property type="entry name" value="OS05G0424000 PROTEIN-RELATED"/>
    <property type="match status" value="1"/>
</dbReference>
<feature type="transmembrane region" description="Helical" evidence="7">
    <location>
        <begin position="59"/>
        <end position="80"/>
    </location>
</feature>
<dbReference type="AlphaFoldDB" id="A0A7I8X8N3"/>
<feature type="transmembrane region" description="Helical" evidence="7">
    <location>
        <begin position="209"/>
        <end position="230"/>
    </location>
</feature>
<evidence type="ECO:0000256" key="5">
    <source>
        <dbReference type="ARBA" id="ARBA00023136"/>
    </source>
</evidence>
<dbReference type="Gene3D" id="1.20.1740.10">
    <property type="entry name" value="Amino acid/polyamine transporter I"/>
    <property type="match status" value="1"/>
</dbReference>
<dbReference type="InterPro" id="IPR013057">
    <property type="entry name" value="AA_transpt_TM"/>
</dbReference>
<feature type="transmembrane region" description="Helical" evidence="7">
    <location>
        <begin position="86"/>
        <end position="108"/>
    </location>
</feature>
<feature type="transmembrane region" description="Helical" evidence="7">
    <location>
        <begin position="324"/>
        <end position="343"/>
    </location>
</feature>
<dbReference type="Proteomes" id="UP000582659">
    <property type="component" value="Unassembled WGS sequence"/>
</dbReference>
<evidence type="ECO:0000313" key="10">
    <source>
        <dbReference type="Proteomes" id="UP000659654"/>
    </source>
</evidence>
<evidence type="ECO:0000256" key="7">
    <source>
        <dbReference type="SAM" id="Phobius"/>
    </source>
</evidence>
<gene>
    <name evidence="9" type="ORF">BXYJ_LOCUS10423</name>
</gene>
<evidence type="ECO:0000259" key="8">
    <source>
        <dbReference type="Pfam" id="PF01490"/>
    </source>
</evidence>
<feature type="transmembrane region" description="Helical" evidence="7">
    <location>
        <begin position="390"/>
        <end position="411"/>
    </location>
</feature>
<comment type="subcellular location">
    <subcellularLocation>
        <location evidence="1">Membrane</location>
    </subcellularLocation>
</comment>
<dbReference type="EMBL" id="CAJFDI010000004">
    <property type="protein sequence ID" value="CAD5228395.1"/>
    <property type="molecule type" value="Genomic_DNA"/>
</dbReference>
<comment type="caution">
    <text evidence="9">The sequence shown here is derived from an EMBL/GenBank/DDBJ whole genome shotgun (WGS) entry which is preliminary data.</text>
</comment>
<name>A0A7I8X8N3_BURXY</name>
<feature type="transmembrane region" description="Helical" evidence="7">
    <location>
        <begin position="250"/>
        <end position="270"/>
    </location>
</feature>
<keyword evidence="3 7" id="KW-0812">Transmembrane</keyword>
<reference evidence="9" key="1">
    <citation type="submission" date="2020-09" db="EMBL/GenBank/DDBJ databases">
        <authorList>
            <person name="Kikuchi T."/>
        </authorList>
    </citation>
    <scope>NUCLEOTIDE SEQUENCE</scope>
    <source>
        <strain evidence="9">Ka4C1</strain>
    </source>
</reference>
<dbReference type="Proteomes" id="UP000659654">
    <property type="component" value="Unassembled WGS sequence"/>
</dbReference>
<feature type="transmembrane region" description="Helical" evidence="7">
    <location>
        <begin position="445"/>
        <end position="470"/>
    </location>
</feature>
<feature type="compositionally biased region" description="Polar residues" evidence="6">
    <location>
        <begin position="17"/>
        <end position="26"/>
    </location>
</feature>
<evidence type="ECO:0000256" key="2">
    <source>
        <dbReference type="ARBA" id="ARBA00022448"/>
    </source>
</evidence>
<feature type="transmembrane region" description="Helical" evidence="7">
    <location>
        <begin position="282"/>
        <end position="304"/>
    </location>
</feature>
<evidence type="ECO:0000256" key="4">
    <source>
        <dbReference type="ARBA" id="ARBA00022989"/>
    </source>
</evidence>
<feature type="compositionally biased region" description="Low complexity" evidence="6">
    <location>
        <begin position="1"/>
        <end position="14"/>
    </location>
</feature>
<evidence type="ECO:0000256" key="6">
    <source>
        <dbReference type="SAM" id="MobiDB-lite"/>
    </source>
</evidence>
<keyword evidence="4 7" id="KW-1133">Transmembrane helix</keyword>
<feature type="transmembrane region" description="Helical" evidence="7">
    <location>
        <begin position="142"/>
        <end position="164"/>
    </location>
</feature>
<keyword evidence="2" id="KW-0813">Transport</keyword>
<evidence type="ECO:0000313" key="9">
    <source>
        <dbReference type="EMBL" id="CAD5228395.1"/>
    </source>
</evidence>
<feature type="transmembrane region" description="Helical" evidence="7">
    <location>
        <begin position="176"/>
        <end position="197"/>
    </location>
</feature>
<organism evidence="9 10">
    <name type="scientific">Bursaphelenchus xylophilus</name>
    <name type="common">Pinewood nematode worm</name>
    <name type="synonym">Aphelenchoides xylophilus</name>
    <dbReference type="NCBI Taxonomy" id="6326"/>
    <lineage>
        <taxon>Eukaryota</taxon>
        <taxon>Metazoa</taxon>
        <taxon>Ecdysozoa</taxon>
        <taxon>Nematoda</taxon>
        <taxon>Chromadorea</taxon>
        <taxon>Rhabditida</taxon>
        <taxon>Tylenchina</taxon>
        <taxon>Tylenchomorpha</taxon>
        <taxon>Aphelenchoidea</taxon>
        <taxon>Aphelenchoididae</taxon>
        <taxon>Bursaphelenchus</taxon>
    </lineage>
</organism>
<dbReference type="EMBL" id="CAJFCV020000004">
    <property type="protein sequence ID" value="CAG9118997.1"/>
    <property type="molecule type" value="Genomic_DNA"/>
</dbReference>
<protein>
    <submittedName>
        <fullName evidence="9">(pine wood nematode) hypothetical protein</fullName>
    </submittedName>
</protein>
<feature type="region of interest" description="Disordered" evidence="6">
    <location>
        <begin position="1"/>
        <end position="34"/>
    </location>
</feature>
<evidence type="ECO:0000256" key="1">
    <source>
        <dbReference type="ARBA" id="ARBA00004370"/>
    </source>
</evidence>
<dbReference type="Pfam" id="PF01490">
    <property type="entry name" value="Aa_trans"/>
    <property type="match status" value="1"/>
</dbReference>